<name>A0ABS6SH49_9SPHN</name>
<dbReference type="Pfam" id="PF13590">
    <property type="entry name" value="DUF4136"/>
    <property type="match status" value="1"/>
</dbReference>
<protein>
    <submittedName>
        <fullName evidence="3">DUF4136 domain-containing protein</fullName>
    </submittedName>
</protein>
<evidence type="ECO:0000313" key="3">
    <source>
        <dbReference type="EMBL" id="MBV7257246.1"/>
    </source>
</evidence>
<comment type="caution">
    <text evidence="3">The sequence shown here is derived from an EMBL/GenBank/DDBJ whole genome shotgun (WGS) entry which is preliminary data.</text>
</comment>
<dbReference type="PROSITE" id="PS51257">
    <property type="entry name" value="PROKAR_LIPOPROTEIN"/>
    <property type="match status" value="1"/>
</dbReference>
<keyword evidence="4" id="KW-1185">Reference proteome</keyword>
<keyword evidence="1" id="KW-0732">Signal</keyword>
<evidence type="ECO:0000313" key="4">
    <source>
        <dbReference type="Proteomes" id="UP000722336"/>
    </source>
</evidence>
<sequence>MKFMKTAVLAGALLLTSACASSFSADVSRFQRLPAPTGESYTIVAMGDEETNSLEFQNYARYVAAQMNAQGYTEVSNPDDATMIVSLDYGVNDGREKIASRPGTRFGGFYGWGNPYYYGRGYYRRPIFYDPFFHGGFGGFNDEVYSYTVYSSFLDMNITRPGGEPVFEGRAEANSRGDNLPELVPNLVTAMFTDFPGMSGKTIRVRVPTERK</sequence>
<organism evidence="3 4">
    <name type="scientific">Pacificimonas pallii</name>
    <dbReference type="NCBI Taxonomy" id="2827236"/>
    <lineage>
        <taxon>Bacteria</taxon>
        <taxon>Pseudomonadati</taxon>
        <taxon>Pseudomonadota</taxon>
        <taxon>Alphaproteobacteria</taxon>
        <taxon>Sphingomonadales</taxon>
        <taxon>Sphingosinicellaceae</taxon>
        <taxon>Pacificimonas</taxon>
    </lineage>
</organism>
<evidence type="ECO:0000259" key="2">
    <source>
        <dbReference type="Pfam" id="PF13590"/>
    </source>
</evidence>
<proteinExistence type="predicted"/>
<dbReference type="InterPro" id="IPR025411">
    <property type="entry name" value="DUF4136"/>
</dbReference>
<reference evidence="3 4" key="1">
    <citation type="submission" date="2021-04" db="EMBL/GenBank/DDBJ databases">
        <authorList>
            <person name="Pira H."/>
            <person name="Risdian C."/>
            <person name="Wink J."/>
        </authorList>
    </citation>
    <scope>NUCLEOTIDE SEQUENCE [LARGE SCALE GENOMIC DNA]</scope>
    <source>
        <strain evidence="3 4">WHA3</strain>
    </source>
</reference>
<feature type="signal peptide" evidence="1">
    <location>
        <begin position="1"/>
        <end position="20"/>
    </location>
</feature>
<evidence type="ECO:0000256" key="1">
    <source>
        <dbReference type="SAM" id="SignalP"/>
    </source>
</evidence>
<feature type="domain" description="DUF4136" evidence="2">
    <location>
        <begin position="38"/>
        <end position="197"/>
    </location>
</feature>
<dbReference type="EMBL" id="JAGSPA010000003">
    <property type="protein sequence ID" value="MBV7257246.1"/>
    <property type="molecule type" value="Genomic_DNA"/>
</dbReference>
<dbReference type="RefSeq" id="WP_218446071.1">
    <property type="nucleotide sequence ID" value="NZ_JAGSPA010000003.1"/>
</dbReference>
<accession>A0ABS6SH49</accession>
<dbReference type="Proteomes" id="UP000722336">
    <property type="component" value="Unassembled WGS sequence"/>
</dbReference>
<feature type="chain" id="PRO_5047448674" evidence="1">
    <location>
        <begin position="21"/>
        <end position="212"/>
    </location>
</feature>
<gene>
    <name evidence="3" type="ORF">KCG44_10675</name>
</gene>